<dbReference type="PANTHER" id="PTHR43685">
    <property type="entry name" value="GLYCOSYLTRANSFERASE"/>
    <property type="match status" value="1"/>
</dbReference>
<dbReference type="Pfam" id="PF00535">
    <property type="entry name" value="Glycos_transf_2"/>
    <property type="match status" value="1"/>
</dbReference>
<keyword evidence="4" id="KW-1185">Reference proteome</keyword>
<organism evidence="3 4">
    <name type="scientific">Massilia aurea</name>
    <dbReference type="NCBI Taxonomy" id="373040"/>
    <lineage>
        <taxon>Bacteria</taxon>
        <taxon>Pseudomonadati</taxon>
        <taxon>Pseudomonadota</taxon>
        <taxon>Betaproteobacteria</taxon>
        <taxon>Burkholderiales</taxon>
        <taxon>Oxalobacteraceae</taxon>
        <taxon>Telluria group</taxon>
        <taxon>Massilia</taxon>
    </lineage>
</organism>
<dbReference type="Gene3D" id="3.90.550.10">
    <property type="entry name" value="Spore Coat Polysaccharide Biosynthesis Protein SpsA, Chain A"/>
    <property type="match status" value="1"/>
</dbReference>
<dbReference type="CDD" id="cd00761">
    <property type="entry name" value="Glyco_tranf_GTA_type"/>
    <property type="match status" value="1"/>
</dbReference>
<evidence type="ECO:0000313" key="3">
    <source>
        <dbReference type="EMBL" id="MBB6134294.1"/>
    </source>
</evidence>
<feature type="region of interest" description="Disordered" evidence="1">
    <location>
        <begin position="1"/>
        <end position="21"/>
    </location>
</feature>
<protein>
    <submittedName>
        <fullName evidence="3">Cellulose synthase/poly-beta-1,6-N-acetylglucosamine synthase-like glycosyltransferase</fullName>
    </submittedName>
</protein>
<evidence type="ECO:0000259" key="2">
    <source>
        <dbReference type="Pfam" id="PF00535"/>
    </source>
</evidence>
<comment type="caution">
    <text evidence="3">The sequence shown here is derived from an EMBL/GenBank/DDBJ whole genome shotgun (WGS) entry which is preliminary data.</text>
</comment>
<dbReference type="InterPro" id="IPR001173">
    <property type="entry name" value="Glyco_trans_2-like"/>
</dbReference>
<evidence type="ECO:0000256" key="1">
    <source>
        <dbReference type="SAM" id="MobiDB-lite"/>
    </source>
</evidence>
<keyword evidence="3" id="KW-0808">Transferase</keyword>
<dbReference type="InterPro" id="IPR029044">
    <property type="entry name" value="Nucleotide-diphossugar_trans"/>
</dbReference>
<dbReference type="EMBL" id="JACHBX010000002">
    <property type="protein sequence ID" value="MBB6134294.1"/>
    <property type="molecule type" value="Genomic_DNA"/>
</dbReference>
<name>A0A7X0CEX1_9BURK</name>
<dbReference type="SUPFAM" id="SSF53448">
    <property type="entry name" value="Nucleotide-diphospho-sugar transferases"/>
    <property type="match status" value="1"/>
</dbReference>
<dbReference type="AlphaFoldDB" id="A0A7X0CEX1"/>
<evidence type="ECO:0000313" key="4">
    <source>
        <dbReference type="Proteomes" id="UP000540787"/>
    </source>
</evidence>
<accession>A0A7X0CEX1</accession>
<sequence>MSPQSLIRTTGEPAPSGTDPQVPCRISVIVPTRNRHVLLERTLAGILAQAFDAFEVIVIDDASDATTRAAYAAIWQGLDARFRLVQLGATGGSGSGPSQARNAGIELARGDILTFCDDDDFWTCASHLSAMAEVFDAGLAVDLYIADQVAVTHDGTRERAHWLPALAALVGRRSRDHARGYLLPIDDLVRAGGFAQLNILAVSKATTAAIGGFWTRTSYEEDRDFFWRAADAARALFFNPDIVAQHNVPDASRQNNLSRSFSQAERWLLSVLVSQHIAMTVRSSAIRTMCQAYEGDILRRLSQYWSGQGRHALGLQYARRALAARVSFKWAMYTAGLATRQVLRGRQA</sequence>
<gene>
    <name evidence="3" type="ORF">HD842_002436</name>
</gene>
<dbReference type="InterPro" id="IPR050834">
    <property type="entry name" value="Glycosyltransf_2"/>
</dbReference>
<proteinExistence type="predicted"/>
<reference evidence="3 4" key="1">
    <citation type="submission" date="2020-08" db="EMBL/GenBank/DDBJ databases">
        <title>The Agave Microbiome: Exploring the role of microbial communities in plant adaptations to desert environments.</title>
        <authorList>
            <person name="Partida-Martinez L.P."/>
        </authorList>
    </citation>
    <scope>NUCLEOTIDE SEQUENCE [LARGE SCALE GENOMIC DNA]</scope>
    <source>
        <strain evidence="3 4">AT3.2</strain>
    </source>
</reference>
<dbReference type="GO" id="GO:0016740">
    <property type="term" value="F:transferase activity"/>
    <property type="evidence" value="ECO:0007669"/>
    <property type="project" value="UniProtKB-KW"/>
</dbReference>
<feature type="domain" description="Glycosyltransferase 2-like" evidence="2">
    <location>
        <begin position="27"/>
        <end position="166"/>
    </location>
</feature>
<dbReference type="PANTHER" id="PTHR43685:SF3">
    <property type="entry name" value="SLR2126 PROTEIN"/>
    <property type="match status" value="1"/>
</dbReference>
<dbReference type="RefSeq" id="WP_183554719.1">
    <property type="nucleotide sequence ID" value="NZ_JACHBX010000002.1"/>
</dbReference>
<dbReference type="Proteomes" id="UP000540787">
    <property type="component" value="Unassembled WGS sequence"/>
</dbReference>